<keyword evidence="4 6" id="KW-1133">Transmembrane helix</keyword>
<feature type="domain" description="MacB-like periplasmic core" evidence="8">
    <location>
        <begin position="24"/>
        <end position="249"/>
    </location>
</feature>
<keyword evidence="3 6" id="KW-0812">Transmembrane</keyword>
<evidence type="ECO:0000313" key="10">
    <source>
        <dbReference type="Proteomes" id="UP000305729"/>
    </source>
</evidence>
<reference evidence="9 10" key="1">
    <citation type="submission" date="2019-10" db="EMBL/GenBank/DDBJ databases">
        <title>Pseudoalteromonas rubra S4059.</title>
        <authorList>
            <person name="Paulsen S."/>
            <person name="Wang X."/>
        </authorList>
    </citation>
    <scope>NUCLEOTIDE SEQUENCE [LARGE SCALE GENOMIC DNA]</scope>
    <source>
        <strain evidence="9 10">S4059</strain>
    </source>
</reference>
<evidence type="ECO:0000256" key="1">
    <source>
        <dbReference type="ARBA" id="ARBA00004651"/>
    </source>
</evidence>
<dbReference type="GO" id="GO:0022857">
    <property type="term" value="F:transmembrane transporter activity"/>
    <property type="evidence" value="ECO:0007669"/>
    <property type="project" value="TreeGrafter"/>
</dbReference>
<accession>A0A5S3UZ41</accession>
<dbReference type="Pfam" id="PF02687">
    <property type="entry name" value="FtsX"/>
    <property type="match status" value="2"/>
</dbReference>
<gene>
    <name evidence="9" type="ORF">CWC22_019360</name>
</gene>
<dbReference type="InterPro" id="IPR050250">
    <property type="entry name" value="Macrolide_Exporter_MacB"/>
</dbReference>
<dbReference type="GO" id="GO:0005886">
    <property type="term" value="C:plasma membrane"/>
    <property type="evidence" value="ECO:0007669"/>
    <property type="project" value="UniProtKB-SubCell"/>
</dbReference>
<feature type="transmembrane region" description="Helical" evidence="6">
    <location>
        <begin position="778"/>
        <end position="797"/>
    </location>
</feature>
<proteinExistence type="predicted"/>
<dbReference type="PANTHER" id="PTHR30572">
    <property type="entry name" value="MEMBRANE COMPONENT OF TRANSPORTER-RELATED"/>
    <property type="match status" value="1"/>
</dbReference>
<organism evidence="9 10">
    <name type="scientific">Pseudoalteromonas rubra</name>
    <dbReference type="NCBI Taxonomy" id="43658"/>
    <lineage>
        <taxon>Bacteria</taxon>
        <taxon>Pseudomonadati</taxon>
        <taxon>Pseudomonadota</taxon>
        <taxon>Gammaproteobacteria</taxon>
        <taxon>Alteromonadales</taxon>
        <taxon>Pseudoalteromonadaceae</taxon>
        <taxon>Pseudoalteromonas</taxon>
    </lineage>
</organism>
<dbReference type="AlphaFoldDB" id="A0A5S3UZ41"/>
<feature type="transmembrane region" description="Helical" evidence="6">
    <location>
        <begin position="345"/>
        <end position="366"/>
    </location>
</feature>
<evidence type="ECO:0000256" key="3">
    <source>
        <dbReference type="ARBA" id="ARBA00022692"/>
    </source>
</evidence>
<evidence type="ECO:0000256" key="4">
    <source>
        <dbReference type="ARBA" id="ARBA00022989"/>
    </source>
</evidence>
<keyword evidence="2" id="KW-1003">Cell membrane</keyword>
<keyword evidence="5 6" id="KW-0472">Membrane</keyword>
<feature type="transmembrane region" description="Helical" evidence="6">
    <location>
        <begin position="740"/>
        <end position="758"/>
    </location>
</feature>
<evidence type="ECO:0000256" key="6">
    <source>
        <dbReference type="SAM" id="Phobius"/>
    </source>
</evidence>
<evidence type="ECO:0000259" key="8">
    <source>
        <dbReference type="Pfam" id="PF12704"/>
    </source>
</evidence>
<feature type="domain" description="MacB-like periplasmic core" evidence="8">
    <location>
        <begin position="436"/>
        <end position="629"/>
    </location>
</feature>
<evidence type="ECO:0000313" key="9">
    <source>
        <dbReference type="EMBL" id="QPB85027.1"/>
    </source>
</evidence>
<dbReference type="PANTHER" id="PTHR30572:SF18">
    <property type="entry name" value="ABC-TYPE MACROLIDE FAMILY EXPORT SYSTEM PERMEASE COMPONENT 2"/>
    <property type="match status" value="1"/>
</dbReference>
<comment type="subcellular location">
    <subcellularLocation>
        <location evidence="1">Cell membrane</location>
        <topology evidence="1">Multi-pass membrane protein</topology>
    </subcellularLocation>
</comment>
<dbReference type="InterPro" id="IPR025857">
    <property type="entry name" value="MacB_PCD"/>
</dbReference>
<evidence type="ECO:0000256" key="2">
    <source>
        <dbReference type="ARBA" id="ARBA00022475"/>
    </source>
</evidence>
<feature type="transmembrane region" description="Helical" evidence="6">
    <location>
        <begin position="290"/>
        <end position="312"/>
    </location>
</feature>
<name>A0A5S3UZ41_9GAMM</name>
<evidence type="ECO:0000256" key="5">
    <source>
        <dbReference type="ARBA" id="ARBA00023136"/>
    </source>
</evidence>
<sequence>MNYFLHELKLSFFSLLKVPAFCFTIILTLGITLGALITAFNLNYLIFVKPLVYNDHERLVVANHVRIKSYESSGEGFQSYPSLLEWYRKSKAFDEKALISSDITQITSISSMPRVNASYVTPDYFEITTASMQLGRAFNESEGLNQYKPSVILTDKAWQTIFNREPDVLGKTVAVEDIQFVVVGVLSADFQQPQLTEFKSESLVYLPWDYNSIHAELRTSWDDFLPHIQFVGKVKASLELQQAQHELTSLSDAGFRRNTQGSEYWKGVSLQARLLTFEEAIIGDSETTSALFFAGVLALLLIAVANATNLFLSRIVEKRRQLAIQAALGAQKQHIFRAMLAESMCLTFGALLLSIAIALCGIYLLQQNAAGQLPRLDEMSLDLPSIVFMLICGIILSFIFAGTASLAVNYRGLNGMLQSSGKGSGLQISSGLRVVLAASQITLAIILLSTNFSLMFEASTKITQSLGIDTEDTYYITVSTGNKDLSELSMSQQGKELKSLIEAMPEVEAVSIISATPLSPRMTRSVLHPDRPNDYIRTNVLISDNDLQKVFSQKTITGRQFTEMEVRNNSKVVMVSQTLAKALYGDEFSAINQPLMYSGVTYKIISVVEDVNNPSGRAFDEMLYLPSEVEKLSFVVKRQGEAPLSKQSLQNLVSDYDNNFRVFLYYSMEDLHYRILKRDVATAVITISLSILTLLLAAIGLYGILSYNVKMRQYELGVRMAIGANPMHIVKDVLKDNSKAIIWGVVISVMAMLLFEVAKRKVDFTNFNVDLFPSLSAIALTLLLSIMISIISLNGVANRSPVYSLRNDD</sequence>
<dbReference type="Proteomes" id="UP000305729">
    <property type="component" value="Chromosome 1"/>
</dbReference>
<dbReference type="Pfam" id="PF12704">
    <property type="entry name" value="MacB_PCD"/>
    <property type="match status" value="2"/>
</dbReference>
<feature type="transmembrane region" description="Helical" evidence="6">
    <location>
        <begin position="680"/>
        <end position="705"/>
    </location>
</feature>
<evidence type="ECO:0000259" key="7">
    <source>
        <dbReference type="Pfam" id="PF02687"/>
    </source>
</evidence>
<feature type="transmembrane region" description="Helical" evidence="6">
    <location>
        <begin position="386"/>
        <end position="410"/>
    </location>
</feature>
<protein>
    <submittedName>
        <fullName evidence="9">FtsX-like permease family protein</fullName>
    </submittedName>
</protein>
<feature type="transmembrane region" description="Helical" evidence="6">
    <location>
        <begin position="21"/>
        <end position="47"/>
    </location>
</feature>
<feature type="domain" description="ABC3 transporter permease C-terminal" evidence="7">
    <location>
        <begin position="296"/>
        <end position="406"/>
    </location>
</feature>
<feature type="domain" description="ABC3 transporter permease C-terminal" evidence="7">
    <location>
        <begin position="688"/>
        <end position="801"/>
    </location>
</feature>
<dbReference type="RefSeq" id="WP_138538120.1">
    <property type="nucleotide sequence ID" value="NZ_CP045429.1"/>
</dbReference>
<dbReference type="InterPro" id="IPR003838">
    <property type="entry name" value="ABC3_permease_C"/>
</dbReference>
<dbReference type="EMBL" id="CP045429">
    <property type="protein sequence ID" value="QPB85027.1"/>
    <property type="molecule type" value="Genomic_DNA"/>
</dbReference>